<reference evidence="20" key="1">
    <citation type="journal article" date="2019" name="Int. J. Syst. Evol. Microbiol.">
        <title>The Global Catalogue of Microorganisms (GCM) 10K type strain sequencing project: providing services to taxonomists for standard genome sequencing and annotation.</title>
        <authorList>
            <consortium name="The Broad Institute Genomics Platform"/>
            <consortium name="The Broad Institute Genome Sequencing Center for Infectious Disease"/>
            <person name="Wu L."/>
            <person name="Ma J."/>
        </authorList>
    </citation>
    <scope>NUCLEOTIDE SEQUENCE [LARGE SCALE GENOMIC DNA]</scope>
    <source>
        <strain evidence="20">KCTC 22228</strain>
    </source>
</reference>
<comment type="catalytic activity">
    <reaction evidence="1">
        <text>ATP + protein L-histidine = ADP + protein N-phospho-L-histidine.</text>
        <dbReference type="EC" id="2.7.13.3"/>
    </reaction>
</comment>
<dbReference type="SMART" id="SM00448">
    <property type="entry name" value="REC"/>
    <property type="match status" value="2"/>
</dbReference>
<keyword evidence="19" id="KW-0808">Transferase</keyword>
<dbReference type="SMART" id="SM00387">
    <property type="entry name" value="HATPase_c"/>
    <property type="match status" value="1"/>
</dbReference>
<evidence type="ECO:0000256" key="1">
    <source>
        <dbReference type="ARBA" id="ARBA00000085"/>
    </source>
</evidence>
<comment type="subcellular location">
    <subcellularLocation>
        <location evidence="2">Cell membrane</location>
        <topology evidence="2">Multi-pass membrane protein</topology>
    </subcellularLocation>
</comment>
<keyword evidence="14" id="KW-0175">Coiled coil</keyword>
<dbReference type="InterPro" id="IPR003594">
    <property type="entry name" value="HATPase_dom"/>
</dbReference>
<dbReference type="SMART" id="SM00388">
    <property type="entry name" value="HisKA"/>
    <property type="match status" value="1"/>
</dbReference>
<dbReference type="Pfam" id="PF01627">
    <property type="entry name" value="Hpt"/>
    <property type="match status" value="1"/>
</dbReference>
<dbReference type="PRINTS" id="PR00344">
    <property type="entry name" value="BCTRLSENSOR"/>
</dbReference>
<dbReference type="Gene3D" id="1.10.287.130">
    <property type="match status" value="1"/>
</dbReference>
<dbReference type="InterPro" id="IPR035965">
    <property type="entry name" value="PAS-like_dom_sf"/>
</dbReference>
<dbReference type="Pfam" id="PF00072">
    <property type="entry name" value="Response_reg"/>
    <property type="match status" value="2"/>
</dbReference>
<feature type="modified residue" description="4-aspartylphosphate" evidence="13">
    <location>
        <position position="642"/>
    </location>
</feature>
<dbReference type="InterPro" id="IPR008207">
    <property type="entry name" value="Sig_transdc_His_kin_Hpt_dom"/>
</dbReference>
<evidence type="ECO:0000256" key="4">
    <source>
        <dbReference type="ARBA" id="ARBA00022475"/>
    </source>
</evidence>
<feature type="domain" description="Response regulatory" evidence="17">
    <location>
        <begin position="590"/>
        <end position="709"/>
    </location>
</feature>
<evidence type="ECO:0000256" key="14">
    <source>
        <dbReference type="SAM" id="Coils"/>
    </source>
</evidence>
<dbReference type="Gene3D" id="3.40.50.2300">
    <property type="match status" value="2"/>
</dbReference>
<dbReference type="SUPFAM" id="SSF55785">
    <property type="entry name" value="PYP-like sensor domain (PAS domain)"/>
    <property type="match status" value="1"/>
</dbReference>
<dbReference type="Gene3D" id="3.30.565.10">
    <property type="entry name" value="Histidine kinase-like ATPase, C-terminal domain"/>
    <property type="match status" value="1"/>
</dbReference>
<feature type="domain" description="Response regulatory" evidence="17">
    <location>
        <begin position="733"/>
        <end position="851"/>
    </location>
</feature>
<feature type="compositionally biased region" description="Polar residues" evidence="15">
    <location>
        <begin position="1"/>
        <end position="29"/>
    </location>
</feature>
<dbReference type="InterPro" id="IPR004358">
    <property type="entry name" value="Sig_transdc_His_kin-like_C"/>
</dbReference>
<dbReference type="Gene3D" id="3.30.450.20">
    <property type="entry name" value="PAS domain"/>
    <property type="match status" value="1"/>
</dbReference>
<evidence type="ECO:0000256" key="13">
    <source>
        <dbReference type="PROSITE-ProRule" id="PRU00169"/>
    </source>
</evidence>
<dbReference type="EC" id="2.7.13.3" evidence="3"/>
<dbReference type="PANTHER" id="PTHR45339:SF1">
    <property type="entry name" value="HYBRID SIGNAL TRANSDUCTION HISTIDINE KINASE J"/>
    <property type="match status" value="1"/>
</dbReference>
<evidence type="ECO:0000256" key="3">
    <source>
        <dbReference type="ARBA" id="ARBA00012438"/>
    </source>
</evidence>
<dbReference type="InterPro" id="IPR036097">
    <property type="entry name" value="HisK_dim/P_sf"/>
</dbReference>
<dbReference type="EMBL" id="BMXS01000003">
    <property type="protein sequence ID" value="GGX84434.1"/>
    <property type="molecule type" value="Genomic_DNA"/>
</dbReference>
<dbReference type="SUPFAM" id="SSF47384">
    <property type="entry name" value="Homodimeric domain of signal transducing histidine kinase"/>
    <property type="match status" value="1"/>
</dbReference>
<proteinExistence type="predicted"/>
<dbReference type="SUPFAM" id="SSF47226">
    <property type="entry name" value="Histidine-containing phosphotransfer domain, HPT domain"/>
    <property type="match status" value="1"/>
</dbReference>
<keyword evidence="8" id="KW-0067">ATP-binding</keyword>
<keyword evidence="7" id="KW-0547">Nucleotide-binding</keyword>
<dbReference type="RefSeq" id="WP_189466725.1">
    <property type="nucleotide sequence ID" value="NZ_BMXS01000003.1"/>
</dbReference>
<evidence type="ECO:0000313" key="19">
    <source>
        <dbReference type="EMBL" id="GGX84434.1"/>
    </source>
</evidence>
<evidence type="ECO:0000259" key="17">
    <source>
        <dbReference type="PROSITE" id="PS50110"/>
    </source>
</evidence>
<keyword evidence="9" id="KW-1133">Transmembrane helix</keyword>
<keyword evidence="11" id="KW-0472">Membrane</keyword>
<gene>
    <name evidence="19" type="ORF">GCM10007160_09580</name>
</gene>
<evidence type="ECO:0000256" key="5">
    <source>
        <dbReference type="ARBA" id="ARBA00022553"/>
    </source>
</evidence>
<keyword evidence="19" id="KW-0418">Kinase</keyword>
<organism evidence="19 20">
    <name type="scientific">Litchfieldella qijiaojingensis</name>
    <dbReference type="NCBI Taxonomy" id="980347"/>
    <lineage>
        <taxon>Bacteria</taxon>
        <taxon>Pseudomonadati</taxon>
        <taxon>Pseudomonadota</taxon>
        <taxon>Gammaproteobacteria</taxon>
        <taxon>Oceanospirillales</taxon>
        <taxon>Halomonadaceae</taxon>
        <taxon>Litchfieldella</taxon>
    </lineage>
</organism>
<feature type="coiled-coil region" evidence="14">
    <location>
        <begin position="153"/>
        <end position="190"/>
    </location>
</feature>
<dbReference type="PROSITE" id="PS50110">
    <property type="entry name" value="RESPONSE_REGULATORY"/>
    <property type="match status" value="2"/>
</dbReference>
<dbReference type="CDD" id="cd00082">
    <property type="entry name" value="HisKA"/>
    <property type="match status" value="1"/>
</dbReference>
<dbReference type="Gene3D" id="1.20.120.160">
    <property type="entry name" value="HPT domain"/>
    <property type="match status" value="1"/>
</dbReference>
<dbReference type="CDD" id="cd17546">
    <property type="entry name" value="REC_hyHK_CKI1_RcsC-like"/>
    <property type="match status" value="1"/>
</dbReference>
<feature type="coiled-coil region" evidence="14">
    <location>
        <begin position="313"/>
        <end position="343"/>
    </location>
</feature>
<dbReference type="InterPro" id="IPR036641">
    <property type="entry name" value="HPT_dom_sf"/>
</dbReference>
<dbReference type="PANTHER" id="PTHR45339">
    <property type="entry name" value="HYBRID SIGNAL TRANSDUCTION HISTIDINE KINASE J"/>
    <property type="match status" value="1"/>
</dbReference>
<evidence type="ECO:0000256" key="6">
    <source>
        <dbReference type="ARBA" id="ARBA00022692"/>
    </source>
</evidence>
<evidence type="ECO:0000256" key="9">
    <source>
        <dbReference type="ARBA" id="ARBA00022989"/>
    </source>
</evidence>
<evidence type="ECO:0000256" key="2">
    <source>
        <dbReference type="ARBA" id="ARBA00004651"/>
    </source>
</evidence>
<dbReference type="PROSITE" id="PS50109">
    <property type="entry name" value="HIS_KIN"/>
    <property type="match status" value="1"/>
</dbReference>
<feature type="modified residue" description="Phosphohistidine" evidence="12">
    <location>
        <position position="936"/>
    </location>
</feature>
<accession>A0ABQ2YJR7</accession>
<dbReference type="InterPro" id="IPR001789">
    <property type="entry name" value="Sig_transdc_resp-reg_receiver"/>
</dbReference>
<keyword evidence="6" id="KW-0812">Transmembrane</keyword>
<evidence type="ECO:0000259" key="16">
    <source>
        <dbReference type="PROSITE" id="PS50109"/>
    </source>
</evidence>
<dbReference type="InterPro" id="IPR011006">
    <property type="entry name" value="CheY-like_superfamily"/>
</dbReference>
<dbReference type="CDD" id="cd16922">
    <property type="entry name" value="HATPase_EvgS-ArcB-TorS-like"/>
    <property type="match status" value="1"/>
</dbReference>
<name>A0ABQ2YJR7_9GAMM</name>
<evidence type="ECO:0000256" key="7">
    <source>
        <dbReference type="ARBA" id="ARBA00022741"/>
    </source>
</evidence>
<evidence type="ECO:0000256" key="12">
    <source>
        <dbReference type="PROSITE-ProRule" id="PRU00110"/>
    </source>
</evidence>
<feature type="domain" description="Histidine kinase" evidence="16">
    <location>
        <begin position="350"/>
        <end position="572"/>
    </location>
</feature>
<dbReference type="SUPFAM" id="SSF52172">
    <property type="entry name" value="CheY-like"/>
    <property type="match status" value="2"/>
</dbReference>
<evidence type="ECO:0000256" key="8">
    <source>
        <dbReference type="ARBA" id="ARBA00022840"/>
    </source>
</evidence>
<evidence type="ECO:0000259" key="18">
    <source>
        <dbReference type="PROSITE" id="PS50894"/>
    </source>
</evidence>
<protein>
    <recommendedName>
        <fullName evidence="3">histidine kinase</fullName>
        <ecNumber evidence="3">2.7.13.3</ecNumber>
    </recommendedName>
</protein>
<dbReference type="InterPro" id="IPR005467">
    <property type="entry name" value="His_kinase_dom"/>
</dbReference>
<dbReference type="InterPro" id="IPR003661">
    <property type="entry name" value="HisK_dim/P_dom"/>
</dbReference>
<feature type="domain" description="HPt" evidence="18">
    <location>
        <begin position="897"/>
        <end position="990"/>
    </location>
</feature>
<dbReference type="SUPFAM" id="SSF55874">
    <property type="entry name" value="ATPase domain of HSP90 chaperone/DNA topoisomerase II/histidine kinase"/>
    <property type="match status" value="1"/>
</dbReference>
<keyword evidence="4" id="KW-1003">Cell membrane</keyword>
<evidence type="ECO:0000313" key="20">
    <source>
        <dbReference type="Proteomes" id="UP000653056"/>
    </source>
</evidence>
<evidence type="ECO:0000256" key="11">
    <source>
        <dbReference type="ARBA" id="ARBA00023136"/>
    </source>
</evidence>
<sequence length="997" mass="109917">MSVPSNGDDGSTRSKSAQQQPTEATSEQPSEIAPCCLQRQQLIEALESISEGFTLYDANDILVACNSRFRDEYSGLPDLAKPGVRFEDLIRAAVTREVVDIGDMEPEAWIARRLQRRRNPGKPFTYRRTDQMQLRISERRTRDGGVVAIYTDITELETQRAHLEAQVQLTEEAQARAEAARDQLTEALESIAEGFALFDADDRLVLYNSRFKEHFVTPGDVVELGLRFEDLLRAVVERGLTPPGYASSEAWIAERLAAHRNPTGPYHMVRSDGVCIQISEHRTGDGGYVAVYSDITELEQHRHRLEELVTERTAELLATAEELRRSQDELRRARDLAEQASLAKSEFLANMSHEIRTPMNGVIGVAELLERTELTEQQAEYVAIIQKSADTLLGLINDILDFSKIEAGRLELESVAFHLRDTLGDTLQTMALRADEKGLELAVHIPPEIPDRLLGDPVRLRQVVVNLVGNAIKFTETGEVVVDLQLEALHERSARLAFEIRDTGIGIPEAQRRKVFEAFSQADTSTTRVSGGTGLGLSIASQLVGMMGGQIGVDSGPGGRGSSFSFSIDFGLPKERDELAPRPIGLDGQRVLVVDDNQTNRMILEEILSSWGMRPTTVADGEKALEVLDRSVDDPFPLALLDVMMPAMDGYELAERIRRRPELAGLPILMLSSSARAGGASQRRRLGIARLLMKPVKQSELLNAIGEALGITTGKSKVAPVPHDRPRGSAARRVLLVEDGLANQRVAIDLLSQRGHSVELAQNGAEAVEATRRQDFDVVLMDIHMPVMDGLAASRAIRERERDTGDHVPIIAMTASATKEDRERCLAAGMDDYVTKPFRAAELFAAVEGEMGSLGIRQQQQETPPADDETAPASQVAREEEVPCLDWEGALQNLENNRVLLQEMAELFRQQAPELMAEIETSMVERDKVVLRRAAHTLKGAALVIGARSVGAAASQLENLAREGEFDGTAEAFDILKERLNELEPKLEALHRGDESP</sequence>
<dbReference type="SMART" id="SM00073">
    <property type="entry name" value="HPT"/>
    <property type="match status" value="1"/>
</dbReference>
<dbReference type="InterPro" id="IPR036890">
    <property type="entry name" value="HATPase_C_sf"/>
</dbReference>
<dbReference type="CDD" id="cd00088">
    <property type="entry name" value="HPT"/>
    <property type="match status" value="1"/>
</dbReference>
<dbReference type="Proteomes" id="UP000653056">
    <property type="component" value="Unassembled WGS sequence"/>
</dbReference>
<evidence type="ECO:0000256" key="15">
    <source>
        <dbReference type="SAM" id="MobiDB-lite"/>
    </source>
</evidence>
<feature type="region of interest" description="Disordered" evidence="15">
    <location>
        <begin position="1"/>
        <end position="32"/>
    </location>
</feature>
<dbReference type="Pfam" id="PF12860">
    <property type="entry name" value="PAS_7"/>
    <property type="match status" value="2"/>
</dbReference>
<keyword evidence="10" id="KW-0902">Two-component regulatory system</keyword>
<keyword evidence="20" id="KW-1185">Reference proteome</keyword>
<dbReference type="Pfam" id="PF02518">
    <property type="entry name" value="HATPase_c"/>
    <property type="match status" value="1"/>
</dbReference>
<keyword evidence="5 13" id="KW-0597">Phosphoprotein</keyword>
<feature type="modified residue" description="4-aspartylphosphate" evidence="13">
    <location>
        <position position="782"/>
    </location>
</feature>
<comment type="caution">
    <text evidence="19">The sequence shown here is derived from an EMBL/GenBank/DDBJ whole genome shotgun (WGS) entry which is preliminary data.</text>
</comment>
<dbReference type="GO" id="GO:0016301">
    <property type="term" value="F:kinase activity"/>
    <property type="evidence" value="ECO:0007669"/>
    <property type="project" value="UniProtKB-KW"/>
</dbReference>
<dbReference type="Pfam" id="PF00512">
    <property type="entry name" value="HisKA"/>
    <property type="match status" value="1"/>
</dbReference>
<evidence type="ECO:0000256" key="10">
    <source>
        <dbReference type="ARBA" id="ARBA00023012"/>
    </source>
</evidence>
<dbReference type="PROSITE" id="PS50894">
    <property type="entry name" value="HPT"/>
    <property type="match status" value="1"/>
</dbReference>